<keyword evidence="3" id="KW-1185">Reference proteome</keyword>
<sequence>MAFYKDKRDEGVQYPQYFEPFPEAGMALILTVIEACIDEWSSGEQCDIPFNEPIYKPIYPLHLSQLRKFGEYTKDHTILPKLLKCLNDSGRRNAKVEVAVDNVAKRVLQEDAMAAAIREYEMQNGELSDEDE</sequence>
<dbReference type="AlphaFoldDB" id="A0A0C9TD10"/>
<dbReference type="OrthoDB" id="3267034at2759"/>
<evidence type="ECO:0000259" key="1">
    <source>
        <dbReference type="Pfam" id="PF20149"/>
    </source>
</evidence>
<feature type="domain" description="DUF6532" evidence="1">
    <location>
        <begin position="2"/>
        <end position="69"/>
    </location>
</feature>
<dbReference type="EMBL" id="KN819536">
    <property type="protein sequence ID" value="KIJ08908.1"/>
    <property type="molecule type" value="Genomic_DNA"/>
</dbReference>
<proteinExistence type="predicted"/>
<dbReference type="HOGENOM" id="CLU_038181_2_0_1"/>
<gene>
    <name evidence="2" type="ORF">PAXINDRAFT_88210</name>
</gene>
<evidence type="ECO:0000313" key="2">
    <source>
        <dbReference type="EMBL" id="KIJ08908.1"/>
    </source>
</evidence>
<protein>
    <submittedName>
        <fullName evidence="2">Unplaced genomic scaffold PAXINscaffold_214, whole genome shotgun sequence</fullName>
    </submittedName>
</protein>
<evidence type="ECO:0000313" key="3">
    <source>
        <dbReference type="Proteomes" id="UP000053647"/>
    </source>
</evidence>
<name>A0A0C9TD10_PAXIN</name>
<accession>A0A0C9TD10</accession>
<organism evidence="2 3">
    <name type="scientific">Paxillus involutus ATCC 200175</name>
    <dbReference type="NCBI Taxonomy" id="664439"/>
    <lineage>
        <taxon>Eukaryota</taxon>
        <taxon>Fungi</taxon>
        <taxon>Dikarya</taxon>
        <taxon>Basidiomycota</taxon>
        <taxon>Agaricomycotina</taxon>
        <taxon>Agaricomycetes</taxon>
        <taxon>Agaricomycetidae</taxon>
        <taxon>Boletales</taxon>
        <taxon>Paxilineae</taxon>
        <taxon>Paxillaceae</taxon>
        <taxon>Paxillus</taxon>
    </lineage>
</organism>
<dbReference type="Proteomes" id="UP000053647">
    <property type="component" value="Unassembled WGS sequence"/>
</dbReference>
<reference evidence="2 3" key="1">
    <citation type="submission" date="2014-06" db="EMBL/GenBank/DDBJ databases">
        <authorList>
            <consortium name="DOE Joint Genome Institute"/>
            <person name="Kuo A."/>
            <person name="Kohler A."/>
            <person name="Nagy L.G."/>
            <person name="Floudas D."/>
            <person name="Copeland A."/>
            <person name="Barry K.W."/>
            <person name="Cichocki N."/>
            <person name="Veneault-Fourrey C."/>
            <person name="LaButti K."/>
            <person name="Lindquist E.A."/>
            <person name="Lipzen A."/>
            <person name="Lundell T."/>
            <person name="Morin E."/>
            <person name="Murat C."/>
            <person name="Sun H."/>
            <person name="Tunlid A."/>
            <person name="Henrissat B."/>
            <person name="Grigoriev I.V."/>
            <person name="Hibbett D.S."/>
            <person name="Martin F."/>
            <person name="Nordberg H.P."/>
            <person name="Cantor M.N."/>
            <person name="Hua S.X."/>
        </authorList>
    </citation>
    <scope>NUCLEOTIDE SEQUENCE [LARGE SCALE GENOMIC DNA]</scope>
    <source>
        <strain evidence="2 3">ATCC 200175</strain>
    </source>
</reference>
<dbReference type="InterPro" id="IPR045341">
    <property type="entry name" value="DUF6532"/>
</dbReference>
<reference evidence="3" key="2">
    <citation type="submission" date="2015-01" db="EMBL/GenBank/DDBJ databases">
        <title>Evolutionary Origins and Diversification of the Mycorrhizal Mutualists.</title>
        <authorList>
            <consortium name="DOE Joint Genome Institute"/>
            <consortium name="Mycorrhizal Genomics Consortium"/>
            <person name="Kohler A."/>
            <person name="Kuo A."/>
            <person name="Nagy L.G."/>
            <person name="Floudas D."/>
            <person name="Copeland A."/>
            <person name="Barry K.W."/>
            <person name="Cichocki N."/>
            <person name="Veneault-Fourrey C."/>
            <person name="LaButti K."/>
            <person name="Lindquist E.A."/>
            <person name="Lipzen A."/>
            <person name="Lundell T."/>
            <person name="Morin E."/>
            <person name="Murat C."/>
            <person name="Riley R."/>
            <person name="Ohm R."/>
            <person name="Sun H."/>
            <person name="Tunlid A."/>
            <person name="Henrissat B."/>
            <person name="Grigoriev I.V."/>
            <person name="Hibbett D.S."/>
            <person name="Martin F."/>
        </authorList>
    </citation>
    <scope>NUCLEOTIDE SEQUENCE [LARGE SCALE GENOMIC DNA]</scope>
    <source>
        <strain evidence="3">ATCC 200175</strain>
    </source>
</reference>
<dbReference type="Pfam" id="PF20149">
    <property type="entry name" value="DUF6532"/>
    <property type="match status" value="1"/>
</dbReference>